<organism evidence="2 3">
    <name type="scientific">Gimesia panareensis</name>
    <dbReference type="NCBI Taxonomy" id="2527978"/>
    <lineage>
        <taxon>Bacteria</taxon>
        <taxon>Pseudomonadati</taxon>
        <taxon>Planctomycetota</taxon>
        <taxon>Planctomycetia</taxon>
        <taxon>Planctomycetales</taxon>
        <taxon>Planctomycetaceae</taxon>
        <taxon>Gimesia</taxon>
    </lineage>
</organism>
<dbReference type="Proteomes" id="UP000320839">
    <property type="component" value="Chromosome"/>
</dbReference>
<name>A0A518FVC7_9PLAN</name>
<reference evidence="2 3" key="1">
    <citation type="submission" date="2019-02" db="EMBL/GenBank/DDBJ databases">
        <title>Deep-cultivation of Planctomycetes and their phenomic and genomic characterization uncovers novel biology.</title>
        <authorList>
            <person name="Wiegand S."/>
            <person name="Jogler M."/>
            <person name="Boedeker C."/>
            <person name="Pinto D."/>
            <person name="Vollmers J."/>
            <person name="Rivas-Marin E."/>
            <person name="Kohn T."/>
            <person name="Peeters S.H."/>
            <person name="Heuer A."/>
            <person name="Rast P."/>
            <person name="Oberbeckmann S."/>
            <person name="Bunk B."/>
            <person name="Jeske O."/>
            <person name="Meyerdierks A."/>
            <person name="Storesund J.E."/>
            <person name="Kallscheuer N."/>
            <person name="Luecker S."/>
            <person name="Lage O.M."/>
            <person name="Pohl T."/>
            <person name="Merkel B.J."/>
            <person name="Hornburger P."/>
            <person name="Mueller R.-W."/>
            <person name="Bruemmer F."/>
            <person name="Labrenz M."/>
            <person name="Spormann A.M."/>
            <person name="Op den Camp H."/>
            <person name="Overmann J."/>
            <person name="Amann R."/>
            <person name="Jetten M.S.M."/>
            <person name="Mascher T."/>
            <person name="Medema M.H."/>
            <person name="Devos D.P."/>
            <person name="Kaster A.-K."/>
            <person name="Ovreas L."/>
            <person name="Rohde M."/>
            <person name="Galperin M.Y."/>
            <person name="Jogler C."/>
        </authorList>
    </citation>
    <scope>NUCLEOTIDE SEQUENCE [LARGE SCALE GENOMIC DNA]</scope>
    <source>
        <strain evidence="2 3">Pan153</strain>
    </source>
</reference>
<sequence length="148" mass="16413" precursor="true">MKYVLAIGVVLLVFCNSLPAADKEDLAVIRPLLGHGFGKIIEIEGRMKYAKKANTKARRKQKRMVVHKIGDRKLEQPVMITLETFSFAGILLPDNGTPVRLRGYETGRFGGIPGKAFVDIPQVATTNFHFESVFQVTKLLESGNAVQE</sequence>
<proteinExistence type="predicted"/>
<evidence type="ECO:0000313" key="2">
    <source>
        <dbReference type="EMBL" id="QDV20299.1"/>
    </source>
</evidence>
<protein>
    <submittedName>
        <fullName evidence="2">Uncharacterized protein</fullName>
    </submittedName>
</protein>
<dbReference type="EMBL" id="CP036317">
    <property type="protein sequence ID" value="QDV20299.1"/>
    <property type="molecule type" value="Genomic_DNA"/>
</dbReference>
<keyword evidence="1" id="KW-0732">Signal</keyword>
<feature type="signal peptide" evidence="1">
    <location>
        <begin position="1"/>
        <end position="20"/>
    </location>
</feature>
<gene>
    <name evidence="2" type="ORF">Pan153_49740</name>
</gene>
<evidence type="ECO:0000256" key="1">
    <source>
        <dbReference type="SAM" id="SignalP"/>
    </source>
</evidence>
<dbReference type="AlphaFoldDB" id="A0A518FVC7"/>
<accession>A0A518FVC7</accession>
<evidence type="ECO:0000313" key="3">
    <source>
        <dbReference type="Proteomes" id="UP000320839"/>
    </source>
</evidence>
<feature type="chain" id="PRO_5022054593" evidence="1">
    <location>
        <begin position="21"/>
        <end position="148"/>
    </location>
</feature>